<dbReference type="EMBL" id="CP042997">
    <property type="protein sequence ID" value="QEH37950.1"/>
    <property type="molecule type" value="Genomic_DNA"/>
</dbReference>
<dbReference type="PANTHER" id="PTHR10794:SF94">
    <property type="entry name" value="ESTERASE YHET-RELATED"/>
    <property type="match status" value="1"/>
</dbReference>
<dbReference type="AlphaFoldDB" id="A0A5B9WDI6"/>
<keyword evidence="6" id="KW-1185">Reference proteome</keyword>
<feature type="domain" description="AB hydrolase-1" evidence="4">
    <location>
        <begin position="81"/>
        <end position="315"/>
    </location>
</feature>
<accession>A0A5B9WDI6</accession>
<comment type="similarity">
    <text evidence="1">Belongs to the AB hydrolase superfamily. AB hydrolase 4 family.</text>
</comment>
<dbReference type="RefSeq" id="WP_148597449.1">
    <property type="nucleotide sequence ID" value="NZ_CP042997.1"/>
</dbReference>
<dbReference type="InterPro" id="IPR029058">
    <property type="entry name" value="AB_hydrolase_fold"/>
</dbReference>
<evidence type="ECO:0000313" key="5">
    <source>
        <dbReference type="EMBL" id="QEH37950.1"/>
    </source>
</evidence>
<protein>
    <submittedName>
        <fullName evidence="5">Putative hydrolase</fullName>
    </submittedName>
</protein>
<organism evidence="5 6">
    <name type="scientific">Aquisphaera giovannonii</name>
    <dbReference type="NCBI Taxonomy" id="406548"/>
    <lineage>
        <taxon>Bacteria</taxon>
        <taxon>Pseudomonadati</taxon>
        <taxon>Planctomycetota</taxon>
        <taxon>Planctomycetia</taxon>
        <taxon>Isosphaerales</taxon>
        <taxon>Isosphaeraceae</taxon>
        <taxon>Aquisphaera</taxon>
    </lineage>
</organism>
<dbReference type="KEGG" id="agv:OJF2_65460"/>
<dbReference type="GO" id="GO:0034338">
    <property type="term" value="F:short-chain carboxylesterase activity"/>
    <property type="evidence" value="ECO:0007669"/>
    <property type="project" value="TreeGrafter"/>
</dbReference>
<evidence type="ECO:0000259" key="4">
    <source>
        <dbReference type="Pfam" id="PF00561"/>
    </source>
</evidence>
<feature type="active site" description="Charge relay system" evidence="2">
    <location>
        <position position="158"/>
    </location>
</feature>
<dbReference type="InterPro" id="IPR050960">
    <property type="entry name" value="AB_hydrolase_4_sf"/>
</dbReference>
<dbReference type="PANTHER" id="PTHR10794">
    <property type="entry name" value="ABHYDROLASE DOMAIN-CONTAINING PROTEIN"/>
    <property type="match status" value="1"/>
</dbReference>
<dbReference type="InterPro" id="IPR012020">
    <property type="entry name" value="ABHD4"/>
</dbReference>
<sequence>MSIPLRATIDDRREAEAGVPPFEPPPWLRNAHAQTVAGRYLLRGDIRVPASRHEIDLGDGDRLCVLETIPPDWSRGDPAAMLVHGLGSCARAPYMARIAGRLAALGVRVARMNLRGAGDGFGLARGIYHAGRTGDVRLALAWLGSRAPGSPIALAGFSLGGNLALKLAGEAAVDPVPGLDCVLAANPPVDLAASAATITRPQNRLYDWNFTSWLRREVRRLHGRFPDLGRPDLRGVRSVRDFDQRYTAARNGFSCADDYYERSSARAWIARTTLPGLVVHAADDPFIPAESFAGVAFPRPLEFEMTRHGGHLGYLSRRPWHGDHRWLDVRFAAWLADRWGLPADRLDLSAPRRTRRITALPGVHTRHA</sequence>
<keyword evidence="5" id="KW-0378">Hydrolase</keyword>
<dbReference type="PIRSF" id="PIRSF005211">
    <property type="entry name" value="Ab_hydro_YheT"/>
    <property type="match status" value="1"/>
</dbReference>
<evidence type="ECO:0000313" key="6">
    <source>
        <dbReference type="Proteomes" id="UP000324233"/>
    </source>
</evidence>
<evidence type="ECO:0000256" key="3">
    <source>
        <dbReference type="SAM" id="MobiDB-lite"/>
    </source>
</evidence>
<feature type="region of interest" description="Disordered" evidence="3">
    <location>
        <begin position="1"/>
        <end position="23"/>
    </location>
</feature>
<dbReference type="SUPFAM" id="SSF53474">
    <property type="entry name" value="alpha/beta-Hydrolases"/>
    <property type="match status" value="1"/>
</dbReference>
<dbReference type="Proteomes" id="UP000324233">
    <property type="component" value="Chromosome"/>
</dbReference>
<evidence type="ECO:0000256" key="1">
    <source>
        <dbReference type="ARBA" id="ARBA00010884"/>
    </source>
</evidence>
<feature type="active site" description="Charge relay system" evidence="2">
    <location>
        <position position="284"/>
    </location>
</feature>
<name>A0A5B9WDI6_9BACT</name>
<feature type="active site" description="Charge relay system" evidence="2">
    <location>
        <position position="311"/>
    </location>
</feature>
<evidence type="ECO:0000256" key="2">
    <source>
        <dbReference type="PIRSR" id="PIRSR005211-1"/>
    </source>
</evidence>
<dbReference type="Gene3D" id="3.40.50.1820">
    <property type="entry name" value="alpha/beta hydrolase"/>
    <property type="match status" value="1"/>
</dbReference>
<dbReference type="InterPro" id="IPR000073">
    <property type="entry name" value="AB_hydrolase_1"/>
</dbReference>
<dbReference type="Pfam" id="PF00561">
    <property type="entry name" value="Abhydrolase_1"/>
    <property type="match status" value="1"/>
</dbReference>
<dbReference type="OrthoDB" id="332676at2"/>
<proteinExistence type="inferred from homology"/>
<gene>
    <name evidence="5" type="ORF">OJF2_65460</name>
</gene>
<dbReference type="GO" id="GO:0047372">
    <property type="term" value="F:monoacylglycerol lipase activity"/>
    <property type="evidence" value="ECO:0007669"/>
    <property type="project" value="TreeGrafter"/>
</dbReference>
<reference evidence="5 6" key="1">
    <citation type="submission" date="2019-08" db="EMBL/GenBank/DDBJ databases">
        <title>Deep-cultivation of Planctomycetes and their phenomic and genomic characterization uncovers novel biology.</title>
        <authorList>
            <person name="Wiegand S."/>
            <person name="Jogler M."/>
            <person name="Boedeker C."/>
            <person name="Pinto D."/>
            <person name="Vollmers J."/>
            <person name="Rivas-Marin E."/>
            <person name="Kohn T."/>
            <person name="Peeters S.H."/>
            <person name="Heuer A."/>
            <person name="Rast P."/>
            <person name="Oberbeckmann S."/>
            <person name="Bunk B."/>
            <person name="Jeske O."/>
            <person name="Meyerdierks A."/>
            <person name="Storesund J.E."/>
            <person name="Kallscheuer N."/>
            <person name="Luecker S."/>
            <person name="Lage O.M."/>
            <person name="Pohl T."/>
            <person name="Merkel B.J."/>
            <person name="Hornburger P."/>
            <person name="Mueller R.-W."/>
            <person name="Bruemmer F."/>
            <person name="Labrenz M."/>
            <person name="Spormann A.M."/>
            <person name="Op den Camp H."/>
            <person name="Overmann J."/>
            <person name="Amann R."/>
            <person name="Jetten M.S.M."/>
            <person name="Mascher T."/>
            <person name="Medema M.H."/>
            <person name="Devos D.P."/>
            <person name="Kaster A.-K."/>
            <person name="Ovreas L."/>
            <person name="Rohde M."/>
            <person name="Galperin M.Y."/>
            <person name="Jogler C."/>
        </authorList>
    </citation>
    <scope>NUCLEOTIDE SEQUENCE [LARGE SCALE GENOMIC DNA]</scope>
    <source>
        <strain evidence="5 6">OJF2</strain>
    </source>
</reference>